<protein>
    <submittedName>
        <fullName evidence="3">Transposase</fullName>
    </submittedName>
</protein>
<dbReference type="Proteomes" id="UP000243374">
    <property type="component" value="Unassembled WGS sequence"/>
</dbReference>
<gene>
    <name evidence="3" type="ORF">SAMN04487865_10121</name>
</gene>
<dbReference type="NCBIfam" id="NF033542">
    <property type="entry name" value="transpos_IS110"/>
    <property type="match status" value="1"/>
</dbReference>
<reference evidence="3 4" key="1">
    <citation type="submission" date="2016-10" db="EMBL/GenBank/DDBJ databases">
        <authorList>
            <person name="Varghese N."/>
            <person name="Submissions S."/>
        </authorList>
    </citation>
    <scope>NUCLEOTIDE SEQUENCE [LARGE SCALE GENOMIC DNA]</scope>
    <source>
        <strain evidence="3 4">22B</strain>
    </source>
</reference>
<evidence type="ECO:0000259" key="2">
    <source>
        <dbReference type="Pfam" id="PF02371"/>
    </source>
</evidence>
<dbReference type="EMBL" id="FOSF01000012">
    <property type="protein sequence ID" value="SFJ98566.1"/>
    <property type="molecule type" value="Genomic_DNA"/>
</dbReference>
<dbReference type="InterPro" id="IPR047650">
    <property type="entry name" value="Transpos_IS110"/>
</dbReference>
<dbReference type="GO" id="GO:0006313">
    <property type="term" value="P:DNA transposition"/>
    <property type="evidence" value="ECO:0007669"/>
    <property type="project" value="InterPro"/>
</dbReference>
<dbReference type="Pfam" id="PF01548">
    <property type="entry name" value="DEDD_Tnp_IS110"/>
    <property type="match status" value="1"/>
</dbReference>
<dbReference type="GO" id="GO:0004803">
    <property type="term" value="F:transposase activity"/>
    <property type="evidence" value="ECO:0007669"/>
    <property type="project" value="InterPro"/>
</dbReference>
<dbReference type="AlphaFoldDB" id="A0A662Z9Z7"/>
<evidence type="ECO:0000259" key="1">
    <source>
        <dbReference type="Pfam" id="PF01548"/>
    </source>
</evidence>
<dbReference type="InterPro" id="IPR002525">
    <property type="entry name" value="Transp_IS110-like_N"/>
</dbReference>
<name>A0A662Z9Z7_9GAMM</name>
<accession>A0A662Z9Z7</accession>
<dbReference type="PANTHER" id="PTHR33055:SF3">
    <property type="entry name" value="PUTATIVE TRANSPOSASE FOR IS117-RELATED"/>
    <property type="match status" value="1"/>
</dbReference>
<dbReference type="GO" id="GO:0003677">
    <property type="term" value="F:DNA binding"/>
    <property type="evidence" value="ECO:0007669"/>
    <property type="project" value="InterPro"/>
</dbReference>
<feature type="domain" description="Transposase IS116/IS110/IS902 C-terminal" evidence="2">
    <location>
        <begin position="238"/>
        <end position="311"/>
    </location>
</feature>
<evidence type="ECO:0000313" key="3">
    <source>
        <dbReference type="EMBL" id="SFJ98566.1"/>
    </source>
</evidence>
<feature type="domain" description="Transposase IS110-like N-terminal" evidence="1">
    <location>
        <begin position="25"/>
        <end position="164"/>
    </location>
</feature>
<organism evidence="3 4">
    <name type="scientific">Succinivibrio dextrinosolvens</name>
    <dbReference type="NCBI Taxonomy" id="83771"/>
    <lineage>
        <taxon>Bacteria</taxon>
        <taxon>Pseudomonadati</taxon>
        <taxon>Pseudomonadota</taxon>
        <taxon>Gammaproteobacteria</taxon>
        <taxon>Aeromonadales</taxon>
        <taxon>Succinivibrionaceae</taxon>
        <taxon>Succinivibrio</taxon>
    </lineage>
</organism>
<proteinExistence type="predicted"/>
<dbReference type="OrthoDB" id="5289737at2"/>
<sequence length="370" mass="40823">MKPKLSDYELATIAYHRDTLGVNPVAVDVASRVMQVCYFDSDKKLLKNFQLTRSKFFEFVEKATGPLLFGIEACGSCNYLSRYFESKGHQCRIIPASKVKAFLKLDKNDKIDATGIFKAMLSSVESIPAKSLENQLLMNLFTIRDQLLKQHTQCLNAAHGILYEHGIVTGSACVASSGKIIQGFTDAQESFEHAPMASSHFSVIKTAVFNSLDNLKEQIETINKYLLKYGSSNNTCLNLATIPGVGIQTAVALNAAMGDPERFHGAREFAAYVGVTPIITGSGGKITVMGIRKSGIRSLKKSLYMGAMVYLSNAMKNGTESSWVKDRLKTKRKKVIICAIMNRLARIAYAVAKNGETFDETRCNLIKKLR</sequence>
<evidence type="ECO:0000313" key="4">
    <source>
        <dbReference type="Proteomes" id="UP000243374"/>
    </source>
</evidence>
<dbReference type="RefSeq" id="WP_143075383.1">
    <property type="nucleotide sequence ID" value="NZ_FOSF01000012.1"/>
</dbReference>
<dbReference type="Pfam" id="PF02371">
    <property type="entry name" value="Transposase_20"/>
    <property type="match status" value="1"/>
</dbReference>
<dbReference type="PANTHER" id="PTHR33055">
    <property type="entry name" value="TRANSPOSASE FOR INSERTION SEQUENCE ELEMENT IS1111A"/>
    <property type="match status" value="1"/>
</dbReference>
<keyword evidence="4" id="KW-1185">Reference proteome</keyword>
<dbReference type="InterPro" id="IPR003346">
    <property type="entry name" value="Transposase_20"/>
</dbReference>